<evidence type="ECO:0000313" key="7">
    <source>
        <dbReference type="EMBL" id="GAF90490.1"/>
    </source>
</evidence>
<feature type="transmembrane region" description="Helical" evidence="6">
    <location>
        <begin position="21"/>
        <end position="38"/>
    </location>
</feature>
<evidence type="ECO:0000256" key="1">
    <source>
        <dbReference type="ARBA" id="ARBA00004651"/>
    </source>
</evidence>
<comment type="caution">
    <text evidence="7">The sequence shown here is derived from an EMBL/GenBank/DDBJ whole genome shotgun (WGS) entry which is preliminary data.</text>
</comment>
<organism evidence="7">
    <name type="scientific">marine sediment metagenome</name>
    <dbReference type="NCBI Taxonomy" id="412755"/>
    <lineage>
        <taxon>unclassified sequences</taxon>
        <taxon>metagenomes</taxon>
        <taxon>ecological metagenomes</taxon>
    </lineage>
</organism>
<name>X0UPW0_9ZZZZ</name>
<keyword evidence="3 6" id="KW-0812">Transmembrane</keyword>
<dbReference type="EMBL" id="BARS01018079">
    <property type="protein sequence ID" value="GAF90490.1"/>
    <property type="molecule type" value="Genomic_DNA"/>
</dbReference>
<proteinExistence type="predicted"/>
<feature type="transmembrane region" description="Helical" evidence="6">
    <location>
        <begin position="58"/>
        <end position="84"/>
    </location>
</feature>
<keyword evidence="5 6" id="KW-0472">Membrane</keyword>
<evidence type="ECO:0008006" key="8">
    <source>
        <dbReference type="Google" id="ProtNLM"/>
    </source>
</evidence>
<dbReference type="Pfam" id="PF02653">
    <property type="entry name" value="BPD_transp_2"/>
    <property type="match status" value="1"/>
</dbReference>
<evidence type="ECO:0000256" key="4">
    <source>
        <dbReference type="ARBA" id="ARBA00022989"/>
    </source>
</evidence>
<gene>
    <name evidence="7" type="ORF">S01H1_29478</name>
</gene>
<dbReference type="PANTHER" id="PTHR32196">
    <property type="entry name" value="ABC TRANSPORTER PERMEASE PROTEIN YPHD-RELATED-RELATED"/>
    <property type="match status" value="1"/>
</dbReference>
<evidence type="ECO:0000256" key="5">
    <source>
        <dbReference type="ARBA" id="ARBA00023136"/>
    </source>
</evidence>
<protein>
    <recommendedName>
        <fullName evidence="8">ABC transporter permease</fullName>
    </recommendedName>
</protein>
<evidence type="ECO:0000256" key="2">
    <source>
        <dbReference type="ARBA" id="ARBA00022475"/>
    </source>
</evidence>
<feature type="non-terminal residue" evidence="7">
    <location>
        <position position="216"/>
    </location>
</feature>
<dbReference type="PANTHER" id="PTHR32196:SF72">
    <property type="entry name" value="RIBOSE IMPORT PERMEASE PROTEIN RBSC"/>
    <property type="match status" value="1"/>
</dbReference>
<dbReference type="AlphaFoldDB" id="X0UPW0"/>
<reference evidence="7" key="1">
    <citation type="journal article" date="2014" name="Front. Microbiol.">
        <title>High frequency of phylogenetically diverse reductive dehalogenase-homologous genes in deep subseafloor sedimentary metagenomes.</title>
        <authorList>
            <person name="Kawai M."/>
            <person name="Futagami T."/>
            <person name="Toyoda A."/>
            <person name="Takaki Y."/>
            <person name="Nishi S."/>
            <person name="Hori S."/>
            <person name="Arai W."/>
            <person name="Tsubouchi T."/>
            <person name="Morono Y."/>
            <person name="Uchiyama I."/>
            <person name="Ito T."/>
            <person name="Fujiyama A."/>
            <person name="Inagaki F."/>
            <person name="Takami H."/>
        </authorList>
    </citation>
    <scope>NUCLEOTIDE SEQUENCE</scope>
    <source>
        <strain evidence="7">Expedition CK06-06</strain>
    </source>
</reference>
<comment type="subcellular location">
    <subcellularLocation>
        <location evidence="1">Cell membrane</location>
        <topology evidence="1">Multi-pass membrane protein</topology>
    </subcellularLocation>
</comment>
<dbReference type="CDD" id="cd06579">
    <property type="entry name" value="TM_PBP1_transp_AraH_like"/>
    <property type="match status" value="1"/>
</dbReference>
<feature type="transmembrane region" description="Helical" evidence="6">
    <location>
        <begin position="96"/>
        <end position="120"/>
    </location>
</feature>
<evidence type="ECO:0000256" key="3">
    <source>
        <dbReference type="ARBA" id="ARBA00022692"/>
    </source>
</evidence>
<feature type="transmembrane region" description="Helical" evidence="6">
    <location>
        <begin position="166"/>
        <end position="187"/>
    </location>
</feature>
<keyword evidence="2" id="KW-1003">Cell membrane</keyword>
<sequence>MAAKPRASERTAKPYRVFIDYGGLTLVLIGLIAVFSLSTDHFFTLTTFRTIANQIPDAIVIAVGMTFVLIIAGIDLSVGSVLAFSGGALGVCLTRGMPLSAAILACLAVGLACGTINGLMVTRWRLPSFIVTLGMLEAARGASYLVTQSRTQYIGASIERVADASVFGLSFPFLVAIVIVVSGQIVLSGTVFGRHMFATGANEEAARLSGLNTRAI</sequence>
<evidence type="ECO:0000256" key="6">
    <source>
        <dbReference type="SAM" id="Phobius"/>
    </source>
</evidence>
<dbReference type="InterPro" id="IPR001851">
    <property type="entry name" value="ABC_transp_permease"/>
</dbReference>
<dbReference type="GO" id="GO:0022857">
    <property type="term" value="F:transmembrane transporter activity"/>
    <property type="evidence" value="ECO:0007669"/>
    <property type="project" value="InterPro"/>
</dbReference>
<accession>X0UPW0</accession>
<dbReference type="GO" id="GO:0005886">
    <property type="term" value="C:plasma membrane"/>
    <property type="evidence" value="ECO:0007669"/>
    <property type="project" value="UniProtKB-SubCell"/>
</dbReference>
<keyword evidence="4 6" id="KW-1133">Transmembrane helix</keyword>